<evidence type="ECO:0000313" key="1">
    <source>
        <dbReference type="EMBL" id="GBP44284.1"/>
    </source>
</evidence>
<comment type="caution">
    <text evidence="1">The sequence shown here is derived from an EMBL/GenBank/DDBJ whole genome shotgun (WGS) entry which is preliminary data.</text>
</comment>
<dbReference type="AlphaFoldDB" id="A0A4C1W276"/>
<dbReference type="Proteomes" id="UP000299102">
    <property type="component" value="Unassembled WGS sequence"/>
</dbReference>
<name>A0A4C1W276_EUMVA</name>
<evidence type="ECO:0000313" key="2">
    <source>
        <dbReference type="Proteomes" id="UP000299102"/>
    </source>
</evidence>
<accession>A0A4C1W276</accession>
<reference evidence="1 2" key="1">
    <citation type="journal article" date="2019" name="Commun. Biol.">
        <title>The bagworm genome reveals a unique fibroin gene that provides high tensile strength.</title>
        <authorList>
            <person name="Kono N."/>
            <person name="Nakamura H."/>
            <person name="Ohtoshi R."/>
            <person name="Tomita M."/>
            <person name="Numata K."/>
            <person name="Arakawa K."/>
        </authorList>
    </citation>
    <scope>NUCLEOTIDE SEQUENCE [LARGE SCALE GENOMIC DNA]</scope>
</reference>
<sequence length="129" mass="13931">MGTRAPQSESPPTPSSASLFSGEAYRRLCTREQQTLSEHGIYLFIRATAAGPAGRYANAAASAHSYRPLSAPGARAPAPGCPPARPTAVAITVTLQHERVALELDTRLVFENYLAISRNLFAYRLLYLV</sequence>
<keyword evidence="2" id="KW-1185">Reference proteome</keyword>
<organism evidence="1 2">
    <name type="scientific">Eumeta variegata</name>
    <name type="common">Bagworm moth</name>
    <name type="synonym">Eumeta japonica</name>
    <dbReference type="NCBI Taxonomy" id="151549"/>
    <lineage>
        <taxon>Eukaryota</taxon>
        <taxon>Metazoa</taxon>
        <taxon>Ecdysozoa</taxon>
        <taxon>Arthropoda</taxon>
        <taxon>Hexapoda</taxon>
        <taxon>Insecta</taxon>
        <taxon>Pterygota</taxon>
        <taxon>Neoptera</taxon>
        <taxon>Endopterygota</taxon>
        <taxon>Lepidoptera</taxon>
        <taxon>Glossata</taxon>
        <taxon>Ditrysia</taxon>
        <taxon>Tineoidea</taxon>
        <taxon>Psychidae</taxon>
        <taxon>Oiketicinae</taxon>
        <taxon>Eumeta</taxon>
    </lineage>
</organism>
<protein>
    <submittedName>
        <fullName evidence="1">Uncharacterized protein</fullName>
    </submittedName>
</protein>
<dbReference type="EMBL" id="BGZK01000450">
    <property type="protein sequence ID" value="GBP44284.1"/>
    <property type="molecule type" value="Genomic_DNA"/>
</dbReference>
<proteinExistence type="predicted"/>
<gene>
    <name evidence="1" type="ORF">EVAR_27239_1</name>
</gene>